<protein>
    <recommendedName>
        <fullName evidence="3">CCHC-type domain-containing protein</fullName>
    </recommendedName>
</protein>
<dbReference type="PANTHER" id="PTHR31286:SF180">
    <property type="entry name" value="OS10G0362600 PROTEIN"/>
    <property type="match status" value="1"/>
</dbReference>
<reference evidence="4 5" key="1">
    <citation type="submission" date="2024-09" db="EMBL/GenBank/DDBJ databases">
        <title>Chromosome-scale assembly of Riccia sorocarpa.</title>
        <authorList>
            <person name="Paukszto L."/>
        </authorList>
    </citation>
    <scope>NUCLEOTIDE SEQUENCE [LARGE SCALE GENOMIC DNA]</scope>
    <source>
        <strain evidence="4">LP-2024</strain>
        <tissue evidence="4">Aerial parts of the thallus</tissue>
    </source>
</reference>
<evidence type="ECO:0000313" key="5">
    <source>
        <dbReference type="Proteomes" id="UP001633002"/>
    </source>
</evidence>
<proteinExistence type="predicted"/>
<feature type="compositionally biased region" description="Basic and acidic residues" evidence="2">
    <location>
        <begin position="411"/>
        <end position="430"/>
    </location>
</feature>
<keyword evidence="1" id="KW-0863">Zinc-finger</keyword>
<accession>A0ABD3HHL0</accession>
<feature type="compositionally biased region" description="Polar residues" evidence="2">
    <location>
        <begin position="784"/>
        <end position="794"/>
    </location>
</feature>
<feature type="region of interest" description="Disordered" evidence="2">
    <location>
        <begin position="406"/>
        <end position="579"/>
    </location>
</feature>
<feature type="domain" description="CCHC-type" evidence="3">
    <location>
        <begin position="352"/>
        <end position="367"/>
    </location>
</feature>
<feature type="region of interest" description="Disordered" evidence="2">
    <location>
        <begin position="602"/>
        <end position="630"/>
    </location>
</feature>
<dbReference type="GO" id="GO:0008270">
    <property type="term" value="F:zinc ion binding"/>
    <property type="evidence" value="ECO:0007669"/>
    <property type="project" value="UniProtKB-KW"/>
</dbReference>
<keyword evidence="5" id="KW-1185">Reference proteome</keyword>
<feature type="compositionally biased region" description="Basic and acidic residues" evidence="2">
    <location>
        <begin position="757"/>
        <end position="774"/>
    </location>
</feature>
<name>A0ABD3HHL0_9MARC</name>
<dbReference type="SUPFAM" id="SSF57756">
    <property type="entry name" value="Retrovirus zinc finger-like domains"/>
    <property type="match status" value="1"/>
</dbReference>
<dbReference type="InterPro" id="IPR001878">
    <property type="entry name" value="Znf_CCHC"/>
</dbReference>
<dbReference type="Proteomes" id="UP001633002">
    <property type="component" value="Unassembled WGS sequence"/>
</dbReference>
<dbReference type="PROSITE" id="PS50158">
    <property type="entry name" value="ZF_CCHC"/>
    <property type="match status" value="1"/>
</dbReference>
<feature type="compositionally biased region" description="Basic and acidic residues" evidence="2">
    <location>
        <begin position="614"/>
        <end position="627"/>
    </location>
</feature>
<evidence type="ECO:0000256" key="2">
    <source>
        <dbReference type="SAM" id="MobiDB-lite"/>
    </source>
</evidence>
<keyword evidence="1" id="KW-0479">Metal-binding</keyword>
<gene>
    <name evidence="4" type="ORF">R1sor_015870</name>
</gene>
<evidence type="ECO:0000256" key="1">
    <source>
        <dbReference type="PROSITE-ProRule" id="PRU00047"/>
    </source>
</evidence>
<feature type="compositionally biased region" description="Basic and acidic residues" evidence="2">
    <location>
        <begin position="547"/>
        <end position="579"/>
    </location>
</feature>
<keyword evidence="1" id="KW-0862">Zinc</keyword>
<dbReference type="InterPro" id="IPR036875">
    <property type="entry name" value="Znf_CCHC_sf"/>
</dbReference>
<dbReference type="AlphaFoldDB" id="A0ABD3HHL0"/>
<dbReference type="EMBL" id="JBJQOH010000004">
    <property type="protein sequence ID" value="KAL3689561.1"/>
    <property type="molecule type" value="Genomic_DNA"/>
</dbReference>
<evidence type="ECO:0000313" key="4">
    <source>
        <dbReference type="EMBL" id="KAL3689561.1"/>
    </source>
</evidence>
<dbReference type="PANTHER" id="PTHR31286">
    <property type="entry name" value="GLYCINE-RICH CELL WALL STRUCTURAL PROTEIN 1.8-LIKE"/>
    <property type="match status" value="1"/>
</dbReference>
<feature type="region of interest" description="Disordered" evidence="2">
    <location>
        <begin position="19"/>
        <end position="92"/>
    </location>
</feature>
<dbReference type="Gene3D" id="4.10.60.10">
    <property type="entry name" value="Zinc finger, CCHC-type"/>
    <property type="match status" value="1"/>
</dbReference>
<organism evidence="4 5">
    <name type="scientific">Riccia sorocarpa</name>
    <dbReference type="NCBI Taxonomy" id="122646"/>
    <lineage>
        <taxon>Eukaryota</taxon>
        <taxon>Viridiplantae</taxon>
        <taxon>Streptophyta</taxon>
        <taxon>Embryophyta</taxon>
        <taxon>Marchantiophyta</taxon>
        <taxon>Marchantiopsida</taxon>
        <taxon>Marchantiidae</taxon>
        <taxon>Marchantiales</taxon>
        <taxon>Ricciaceae</taxon>
        <taxon>Riccia</taxon>
    </lineage>
</organism>
<feature type="region of interest" description="Disordered" evidence="2">
    <location>
        <begin position="737"/>
        <end position="801"/>
    </location>
</feature>
<dbReference type="InterPro" id="IPR040256">
    <property type="entry name" value="At4g02000-like"/>
</dbReference>
<sequence>MAEGRVSRVMSAMEAMEVELRESGDTDTGDACGVGFGRKKEDPKRKGQVLLSVLSRDNRLADQGQEAGKKDTEPNISTTLQEKGRPEKAAESSFQAWARFRAADQGLNVMRENRGAGERVEDEVAGSQKEEEWGEGITWAMLDAELSTMPTADVGSHEEMDEIRLIDLDVGKAASKLGRFCKTAIVLQTLESAPSRDRVVGWIRDMIVRRRGISVSQVQVMSRREFLLVFKRAEDKDEVMKRPPEFLDGKLVRFFEWGDRHSKKLSINTKAAWVELRNIPPFLEDQVAGMLAALGSVAYQTIDKQEMLKYANVRGCVLVDVSQELPKKIGLTTPWKKTYIQQVVYTKLPDHCFICHLKGHYARNCPKKVTTNMRPAPPQGTALGDPQVNTEIPSNGGVETVMTVLEPDTEGFERVSTRSRTKTEGGEGRGEVPTLSLKRTGSCQLGLSGEAKGSKQKALIEEEGESGDAQSVSTENKQQKKPNWKLSGVAERISNEEVSSESGGRRSRTRDTQKISGQEAESSRKGGECSTNPWGILDLYQEGQAEVIREAGERKKKESPSTTKGERKERNRPSIQKKEVSAQLFQSLEKFCQQGGGINNVGGSTSLLSSPVGKGEDGSEDEAHSDAAEMNVDEEIVADSPNIEEEGAGKSSACVLYSLGGREVVVADLVKQKEEGGTESDIQGLGVEHLGRKWDPHEAEDEANPFKSIFSLVDSKPNGAELGQEVVFGEQDQLLSQLGRGPKKKGGSGLRSKVGKKGKDLVPGEIKKSAEKRRALSSMDVNGCRQSDSRSCSASLEEDPHRARKLRNDGLSQVRQVLRNLSDTVRRAGALQELKTESWATMRWLQNIRKKGTVVYDKPRGSRGGTTLILHEDIKVQESGVEGNGRSAWAKVELPEDSRGPSAVLRGSEERIWRQITLENGLVDGFFCAASTEGEIRERVKEAWEGETVTVRDERRRWARGWARVKSVLREVRRQREQDRRKEGDLEQEVIWRRQQITEESTEAELDMLATIEGKLRERELQEARMWRLRSRERWLSEDEAPSRYFFAKLCAKWARESMEALQQVCRRGDHT</sequence>
<comment type="caution">
    <text evidence="4">The sequence shown here is derived from an EMBL/GenBank/DDBJ whole genome shotgun (WGS) entry which is preliminary data.</text>
</comment>
<evidence type="ECO:0000259" key="3">
    <source>
        <dbReference type="PROSITE" id="PS50158"/>
    </source>
</evidence>